<feature type="domain" description="Lipoyl-binding" evidence="11">
    <location>
        <begin position="147"/>
        <end position="222"/>
    </location>
</feature>
<dbReference type="PROSITE" id="PS50968">
    <property type="entry name" value="BIOTINYL_LIPOYL"/>
    <property type="match status" value="1"/>
</dbReference>
<dbReference type="Proteomes" id="UP000002630">
    <property type="component" value="Unassembled WGS sequence"/>
</dbReference>
<dbReference type="FunCoup" id="D7FZ94">
    <property type="interactions" value="260"/>
</dbReference>
<dbReference type="PANTHER" id="PTHR43178">
    <property type="entry name" value="DIHYDROLIPOAMIDE ACETYLTRANSFERASE COMPONENT OF PYRUVATE DEHYDROGENASE COMPLEX"/>
    <property type="match status" value="1"/>
</dbReference>
<keyword evidence="14" id="KW-1185">Reference proteome</keyword>
<dbReference type="PROSITE" id="PS00189">
    <property type="entry name" value="LIPOYL"/>
    <property type="match status" value="1"/>
</dbReference>
<dbReference type="GO" id="GO:0005759">
    <property type="term" value="C:mitochondrial matrix"/>
    <property type="evidence" value="ECO:0007669"/>
    <property type="project" value="UniProtKB-SubCell"/>
</dbReference>
<keyword evidence="5 9" id="KW-0450">Lipoyl</keyword>
<dbReference type="Gene3D" id="2.40.50.100">
    <property type="match status" value="1"/>
</dbReference>
<dbReference type="PROSITE" id="PS51826">
    <property type="entry name" value="PSBD"/>
    <property type="match status" value="1"/>
</dbReference>
<dbReference type="EC" id="2.3.1.-" evidence="9"/>
<accession>D7FZ94</accession>
<feature type="compositionally biased region" description="Polar residues" evidence="10">
    <location>
        <begin position="228"/>
        <end position="248"/>
    </location>
</feature>
<dbReference type="Pfam" id="PF00198">
    <property type="entry name" value="2-oxoacid_dh"/>
    <property type="match status" value="1"/>
</dbReference>
<dbReference type="SUPFAM" id="SSF47005">
    <property type="entry name" value="Peripheral subunit-binding domain of 2-oxo acid dehydrogenase complex"/>
    <property type="match status" value="1"/>
</dbReference>
<keyword evidence="8 9" id="KW-0012">Acyltransferase</keyword>
<feature type="domain" description="Peripheral subunit-binding (PSBD)" evidence="12">
    <location>
        <begin position="299"/>
        <end position="338"/>
    </location>
</feature>
<comment type="cofactor">
    <cofactor evidence="1 9">
        <name>(R)-lipoate</name>
        <dbReference type="ChEBI" id="CHEBI:83088"/>
    </cofactor>
</comment>
<dbReference type="EMBL" id="FN649760">
    <property type="protein sequence ID" value="CBJ32711.1"/>
    <property type="molecule type" value="Genomic_DNA"/>
</dbReference>
<feature type="compositionally biased region" description="Low complexity" evidence="10">
    <location>
        <begin position="266"/>
        <end position="276"/>
    </location>
</feature>
<dbReference type="InterPro" id="IPR004167">
    <property type="entry name" value="PSBD"/>
</dbReference>
<evidence type="ECO:0000313" key="14">
    <source>
        <dbReference type="Proteomes" id="UP000002630"/>
    </source>
</evidence>
<evidence type="ECO:0000256" key="2">
    <source>
        <dbReference type="ARBA" id="ARBA00004305"/>
    </source>
</evidence>
<gene>
    <name evidence="13" type="ORF">Esi_0358_0027</name>
</gene>
<dbReference type="CDD" id="cd06849">
    <property type="entry name" value="lipoyl_domain"/>
    <property type="match status" value="1"/>
</dbReference>
<dbReference type="FunFam" id="2.40.50.100:FF:000013">
    <property type="entry name" value="Dihydrolipoamide acetyltransferase component of pyruvate dehydrogenase complex"/>
    <property type="match status" value="1"/>
</dbReference>
<keyword evidence="6" id="KW-0809">Transit peptide</keyword>
<reference evidence="13 14" key="1">
    <citation type="journal article" date="2010" name="Nature">
        <title>The Ectocarpus genome and the independent evolution of multicellularity in brown algae.</title>
        <authorList>
            <person name="Cock J.M."/>
            <person name="Sterck L."/>
            <person name="Rouze P."/>
            <person name="Scornet D."/>
            <person name="Allen A.E."/>
            <person name="Amoutzias G."/>
            <person name="Anthouard V."/>
            <person name="Artiguenave F."/>
            <person name="Aury J.M."/>
            <person name="Badger J.H."/>
            <person name="Beszteri B."/>
            <person name="Billiau K."/>
            <person name="Bonnet E."/>
            <person name="Bothwell J.H."/>
            <person name="Bowler C."/>
            <person name="Boyen C."/>
            <person name="Brownlee C."/>
            <person name="Carrano C.J."/>
            <person name="Charrier B."/>
            <person name="Cho G.Y."/>
            <person name="Coelho S.M."/>
            <person name="Collen J."/>
            <person name="Corre E."/>
            <person name="Da Silva C."/>
            <person name="Delage L."/>
            <person name="Delaroque N."/>
            <person name="Dittami S.M."/>
            <person name="Doulbeau S."/>
            <person name="Elias M."/>
            <person name="Farnham G."/>
            <person name="Gachon C.M."/>
            <person name="Gschloessl B."/>
            <person name="Heesch S."/>
            <person name="Jabbari K."/>
            <person name="Jubin C."/>
            <person name="Kawai H."/>
            <person name="Kimura K."/>
            <person name="Kloareg B."/>
            <person name="Kupper F.C."/>
            <person name="Lang D."/>
            <person name="Le Bail A."/>
            <person name="Leblanc C."/>
            <person name="Lerouge P."/>
            <person name="Lohr M."/>
            <person name="Lopez P.J."/>
            <person name="Martens C."/>
            <person name="Maumus F."/>
            <person name="Michel G."/>
            <person name="Miranda-Saavedra D."/>
            <person name="Morales J."/>
            <person name="Moreau H."/>
            <person name="Motomura T."/>
            <person name="Nagasato C."/>
            <person name="Napoli C.A."/>
            <person name="Nelson D.R."/>
            <person name="Nyvall-Collen P."/>
            <person name="Peters A.F."/>
            <person name="Pommier C."/>
            <person name="Potin P."/>
            <person name="Poulain J."/>
            <person name="Quesneville H."/>
            <person name="Read B."/>
            <person name="Rensing S.A."/>
            <person name="Ritter A."/>
            <person name="Rousvoal S."/>
            <person name="Samanta M."/>
            <person name="Samson G."/>
            <person name="Schroeder D.C."/>
            <person name="Segurens B."/>
            <person name="Strittmatter M."/>
            <person name="Tonon T."/>
            <person name="Tregear J.W."/>
            <person name="Valentin K."/>
            <person name="von Dassow P."/>
            <person name="Yamagishi T."/>
            <person name="Van de Peer Y."/>
            <person name="Wincker P."/>
        </authorList>
    </citation>
    <scope>NUCLEOTIDE SEQUENCE [LARGE SCALE GENOMIC DNA]</scope>
    <source>
        <strain evidence="14">Ec32 / CCAP1310/4</strain>
    </source>
</reference>
<dbReference type="eggNOG" id="KOG0558">
    <property type="taxonomic scope" value="Eukaryota"/>
</dbReference>
<dbReference type="InterPro" id="IPR003016">
    <property type="entry name" value="2-oxoA_DH_lipoyl-BS"/>
</dbReference>
<dbReference type="SUPFAM" id="SSF52777">
    <property type="entry name" value="CoA-dependent acyltransferases"/>
    <property type="match status" value="1"/>
</dbReference>
<dbReference type="GO" id="GO:0031405">
    <property type="term" value="F:lipoic acid binding"/>
    <property type="evidence" value="ECO:0007669"/>
    <property type="project" value="TreeGrafter"/>
</dbReference>
<dbReference type="InterPro" id="IPR011053">
    <property type="entry name" value="Single_hybrid_motif"/>
</dbReference>
<dbReference type="InterPro" id="IPR023213">
    <property type="entry name" value="CAT-like_dom_sf"/>
</dbReference>
<evidence type="ECO:0000256" key="6">
    <source>
        <dbReference type="ARBA" id="ARBA00022946"/>
    </source>
</evidence>
<comment type="similarity">
    <text evidence="3 9">Belongs to the 2-oxoacid dehydrogenase family.</text>
</comment>
<dbReference type="SUPFAM" id="SSF51230">
    <property type="entry name" value="Single hybrid motif"/>
    <property type="match status" value="1"/>
</dbReference>
<dbReference type="OrthoDB" id="202158at2759"/>
<feature type="region of interest" description="Disordered" evidence="10">
    <location>
        <begin position="345"/>
        <end position="364"/>
    </location>
</feature>
<dbReference type="InterPro" id="IPR036625">
    <property type="entry name" value="E3-bd_dom_sf"/>
</dbReference>
<dbReference type="InParanoid" id="D7FZ94"/>
<evidence type="ECO:0000313" key="13">
    <source>
        <dbReference type="EMBL" id="CBJ32711.1"/>
    </source>
</evidence>
<evidence type="ECO:0000256" key="8">
    <source>
        <dbReference type="ARBA" id="ARBA00023315"/>
    </source>
</evidence>
<evidence type="ECO:0000256" key="1">
    <source>
        <dbReference type="ARBA" id="ARBA00001938"/>
    </source>
</evidence>
<dbReference type="InterPro" id="IPR000089">
    <property type="entry name" value="Biotin_lipoyl"/>
</dbReference>
<sequence>MILSKWRSALGTSTATALGRSTARGISAKIVPSYCRGHTDEPCCYCSGLPISRASAVSPTSTHAPAAGSPRQVFHTRSGQVEFNLSPEVVSGSGGDAPLLPRVSGSSAGGARFKSTAAALDLDVEISRDVVVDGSGDDGGGDSSNGLTSFRLTDIGEGILEVEVLQWYVAPGDSVSQFDKLCEVQSDKANVEITSRYDGVVRKVHWNVGDMVQTGAVLVDIEERAASSAGSSTPRQPYLSSAESTGVPQLSVPSSPHPAVAPPAPAETVTPESTGGTSFGNGGVVGDLEGSAQARRQVLATPAVRRLCREMSIDLALEPIPGTGPGGRLLKGDVLAHASATAKTAASGGPINGEMGTAARESNLEKGWRWRRRKKEGGEQQRSRHEAKETVAVPIKGVQRAMMEAMRKALEVPHMTFCDEVNADRLGKLRSDLKEAAERRGARLSYLPLIVKATSMALTAFPTLNASLSEDKKFLLQHPGHNIGVAMDTEKGLLVPCIANVEEMSVLDIAEELNTLQRLGAAGKLGEEELAGTTFTLSNIGSIGGTYASPVILHPQVCIGALGRMQRVPRFDAVDTDKVVASKVIPVSWSADHRVVDGGTLARFSNTWKAYLENPALMLADTR</sequence>
<protein>
    <recommendedName>
        <fullName evidence="9">Dihydrolipoamide acetyltransferase component of pyruvate dehydrogenase complex</fullName>
        <ecNumber evidence="9">2.3.1.-</ecNumber>
    </recommendedName>
</protein>
<evidence type="ECO:0000256" key="3">
    <source>
        <dbReference type="ARBA" id="ARBA00007317"/>
    </source>
</evidence>
<evidence type="ECO:0000256" key="9">
    <source>
        <dbReference type="RuleBase" id="RU003423"/>
    </source>
</evidence>
<evidence type="ECO:0000259" key="11">
    <source>
        <dbReference type="PROSITE" id="PS50968"/>
    </source>
</evidence>
<dbReference type="AlphaFoldDB" id="D7FZ94"/>
<dbReference type="GO" id="GO:0016407">
    <property type="term" value="F:acetyltransferase activity"/>
    <property type="evidence" value="ECO:0007669"/>
    <property type="project" value="TreeGrafter"/>
</dbReference>
<proteinExistence type="inferred from homology"/>
<dbReference type="Gene3D" id="4.10.320.10">
    <property type="entry name" value="E3-binding domain"/>
    <property type="match status" value="1"/>
</dbReference>
<feature type="compositionally biased region" description="Pro residues" evidence="10">
    <location>
        <begin position="255"/>
        <end position="265"/>
    </location>
</feature>
<name>D7FZ94_ECTSI</name>
<dbReference type="STRING" id="2880.D7FZ94"/>
<evidence type="ECO:0000256" key="10">
    <source>
        <dbReference type="SAM" id="MobiDB-lite"/>
    </source>
</evidence>
<keyword evidence="7" id="KW-0496">Mitochondrion</keyword>
<dbReference type="Pfam" id="PF00364">
    <property type="entry name" value="Biotin_lipoyl"/>
    <property type="match status" value="1"/>
</dbReference>
<dbReference type="Gene3D" id="3.30.559.10">
    <property type="entry name" value="Chloramphenicol acetyltransferase-like domain"/>
    <property type="match status" value="1"/>
</dbReference>
<dbReference type="FunFam" id="3.30.559.10:FF:000027">
    <property type="entry name" value="Dihydrolipoamide acetyltransferase component of pyruvate dehydrogenase complex"/>
    <property type="match status" value="1"/>
</dbReference>
<comment type="subcellular location">
    <subcellularLocation>
        <location evidence="2">Mitochondrion matrix</location>
    </subcellularLocation>
</comment>
<keyword evidence="4 9" id="KW-0808">Transferase</keyword>
<evidence type="ECO:0000256" key="4">
    <source>
        <dbReference type="ARBA" id="ARBA00022679"/>
    </source>
</evidence>
<evidence type="ECO:0000256" key="7">
    <source>
        <dbReference type="ARBA" id="ARBA00023128"/>
    </source>
</evidence>
<evidence type="ECO:0000259" key="12">
    <source>
        <dbReference type="PROSITE" id="PS51826"/>
    </source>
</evidence>
<organism evidence="13 14">
    <name type="scientific">Ectocarpus siliculosus</name>
    <name type="common">Brown alga</name>
    <name type="synonym">Conferva siliculosa</name>
    <dbReference type="NCBI Taxonomy" id="2880"/>
    <lineage>
        <taxon>Eukaryota</taxon>
        <taxon>Sar</taxon>
        <taxon>Stramenopiles</taxon>
        <taxon>Ochrophyta</taxon>
        <taxon>PX clade</taxon>
        <taxon>Phaeophyceae</taxon>
        <taxon>Ectocarpales</taxon>
        <taxon>Ectocarpaceae</taxon>
        <taxon>Ectocarpus</taxon>
    </lineage>
</organism>
<feature type="region of interest" description="Disordered" evidence="10">
    <location>
        <begin position="226"/>
        <end position="287"/>
    </location>
</feature>
<dbReference type="PANTHER" id="PTHR43178:SF5">
    <property type="entry name" value="LIPOAMIDE ACYLTRANSFERASE COMPONENT OF BRANCHED-CHAIN ALPHA-KETO ACID DEHYDROGENASE COMPLEX, MITOCHONDRIAL"/>
    <property type="match status" value="1"/>
</dbReference>
<dbReference type="InterPro" id="IPR001078">
    <property type="entry name" value="2-oxoacid_DH_actylTfrase"/>
</dbReference>
<dbReference type="Pfam" id="PF02817">
    <property type="entry name" value="E3_binding"/>
    <property type="match status" value="1"/>
</dbReference>
<dbReference type="InterPro" id="IPR050743">
    <property type="entry name" value="2-oxoacid_DH_E2_comp"/>
</dbReference>
<evidence type="ECO:0000256" key="5">
    <source>
        <dbReference type="ARBA" id="ARBA00022823"/>
    </source>
</evidence>